<protein>
    <submittedName>
        <fullName evidence="1">Uncharacterized protein</fullName>
    </submittedName>
</protein>
<sequence length="104" mass="11864">MDAVVGRLCEGRLLMTVKLNEWSRRIRESYEAPKLSRARLAVAVAGVWEHFVLVHRTVREIDGEVDIGRNYYYFFVSLLLGRSVPVSGVRMCGLYLVLHTPVLS</sequence>
<gene>
    <name evidence="1" type="ORF">E2C01_007433</name>
</gene>
<dbReference type="EMBL" id="VSRR010000370">
    <property type="protein sequence ID" value="MPC14662.1"/>
    <property type="molecule type" value="Genomic_DNA"/>
</dbReference>
<evidence type="ECO:0000313" key="2">
    <source>
        <dbReference type="Proteomes" id="UP000324222"/>
    </source>
</evidence>
<keyword evidence="2" id="KW-1185">Reference proteome</keyword>
<accession>A0A5B7CY72</accession>
<dbReference type="AlphaFoldDB" id="A0A5B7CY72"/>
<proteinExistence type="predicted"/>
<evidence type="ECO:0000313" key="1">
    <source>
        <dbReference type="EMBL" id="MPC14662.1"/>
    </source>
</evidence>
<name>A0A5B7CY72_PORTR</name>
<dbReference type="Proteomes" id="UP000324222">
    <property type="component" value="Unassembled WGS sequence"/>
</dbReference>
<reference evidence="1 2" key="1">
    <citation type="submission" date="2019-05" db="EMBL/GenBank/DDBJ databases">
        <title>Another draft genome of Portunus trituberculatus and its Hox gene families provides insights of decapod evolution.</title>
        <authorList>
            <person name="Jeong J.-H."/>
            <person name="Song I."/>
            <person name="Kim S."/>
            <person name="Choi T."/>
            <person name="Kim D."/>
            <person name="Ryu S."/>
            <person name="Kim W."/>
        </authorList>
    </citation>
    <scope>NUCLEOTIDE SEQUENCE [LARGE SCALE GENOMIC DNA]</scope>
    <source>
        <tissue evidence="1">Muscle</tissue>
    </source>
</reference>
<organism evidence="1 2">
    <name type="scientific">Portunus trituberculatus</name>
    <name type="common">Swimming crab</name>
    <name type="synonym">Neptunus trituberculatus</name>
    <dbReference type="NCBI Taxonomy" id="210409"/>
    <lineage>
        <taxon>Eukaryota</taxon>
        <taxon>Metazoa</taxon>
        <taxon>Ecdysozoa</taxon>
        <taxon>Arthropoda</taxon>
        <taxon>Crustacea</taxon>
        <taxon>Multicrustacea</taxon>
        <taxon>Malacostraca</taxon>
        <taxon>Eumalacostraca</taxon>
        <taxon>Eucarida</taxon>
        <taxon>Decapoda</taxon>
        <taxon>Pleocyemata</taxon>
        <taxon>Brachyura</taxon>
        <taxon>Eubrachyura</taxon>
        <taxon>Portunoidea</taxon>
        <taxon>Portunidae</taxon>
        <taxon>Portuninae</taxon>
        <taxon>Portunus</taxon>
    </lineage>
</organism>
<comment type="caution">
    <text evidence="1">The sequence shown here is derived from an EMBL/GenBank/DDBJ whole genome shotgun (WGS) entry which is preliminary data.</text>
</comment>